<protein>
    <submittedName>
        <fullName evidence="7">Sugar MFS transporter</fullName>
    </submittedName>
</protein>
<feature type="transmembrane region" description="Helical" evidence="6">
    <location>
        <begin position="282"/>
        <end position="298"/>
    </location>
</feature>
<accession>A0ABZ0IPF4</accession>
<evidence type="ECO:0000256" key="6">
    <source>
        <dbReference type="SAM" id="Phobius"/>
    </source>
</evidence>
<dbReference type="SUPFAM" id="SSF103473">
    <property type="entry name" value="MFS general substrate transporter"/>
    <property type="match status" value="2"/>
</dbReference>
<feature type="transmembrane region" description="Helical" evidence="6">
    <location>
        <begin position="310"/>
        <end position="330"/>
    </location>
</feature>
<feature type="transmembrane region" description="Helical" evidence="6">
    <location>
        <begin position="167"/>
        <end position="186"/>
    </location>
</feature>
<evidence type="ECO:0000256" key="5">
    <source>
        <dbReference type="ARBA" id="ARBA00023136"/>
    </source>
</evidence>
<dbReference type="InterPro" id="IPR050375">
    <property type="entry name" value="MFS_TsgA-like"/>
</dbReference>
<feature type="transmembrane region" description="Helical" evidence="6">
    <location>
        <begin position="121"/>
        <end position="146"/>
    </location>
</feature>
<feature type="transmembrane region" description="Helical" evidence="6">
    <location>
        <begin position="28"/>
        <end position="49"/>
    </location>
</feature>
<comment type="subcellular location">
    <subcellularLocation>
        <location evidence="1">Cell inner membrane</location>
        <topology evidence="1">Multi-pass membrane protein</topology>
    </subcellularLocation>
</comment>
<dbReference type="RefSeq" id="WP_317489610.1">
    <property type="nucleotide sequence ID" value="NZ_CP136051.1"/>
</dbReference>
<evidence type="ECO:0000256" key="2">
    <source>
        <dbReference type="ARBA" id="ARBA00022475"/>
    </source>
</evidence>
<feature type="transmembrane region" description="Helical" evidence="6">
    <location>
        <begin position="240"/>
        <end position="262"/>
    </location>
</feature>
<keyword evidence="5 6" id="KW-0472">Membrane</keyword>
<feature type="transmembrane region" description="Helical" evidence="6">
    <location>
        <begin position="417"/>
        <end position="436"/>
    </location>
</feature>
<keyword evidence="2" id="KW-1003">Cell membrane</keyword>
<dbReference type="Pfam" id="PF07690">
    <property type="entry name" value="MFS_1"/>
    <property type="match status" value="1"/>
</dbReference>
<dbReference type="Proteomes" id="UP001302349">
    <property type="component" value="Chromosome"/>
</dbReference>
<evidence type="ECO:0000256" key="3">
    <source>
        <dbReference type="ARBA" id="ARBA00022692"/>
    </source>
</evidence>
<feature type="transmembrane region" description="Helical" evidence="6">
    <location>
        <begin position="442"/>
        <end position="461"/>
    </location>
</feature>
<sequence>MASISVNSTSGTSQGAPSGGQLQAQISLFSLFFMWGFITCLNDILIPYLRGVFTLTIFQATLVQFAFFGAYFLGALFYFLFSVRFGDPINRIGYKNGIIIGLVVAGAGCFLFYPAAIFLQYGLFLGALFCLGLGLTMLQIAANPYVALLGRPESASSRLNLAQGFNSFGTTIAPVIGGFFIFQYFVTDASAGEVAVKIPYIVLASLFWLLAVVIFFIKLPKFANEDVIEKGAKVLGFSHLRGGIFAIFAYVGAEVAIGSLLINFMGLENITGLEEGAASKLLSFYWGGAMIGRFMGAIMMSDKSTAGKKLVGMFALGVAGYAIVSLIAGVDFMDSLPYLIGLALNYVIFMIFGAHPNKVLAAFSLSAIVLLLIAVFMNGAISMWVLLFIGLFNSIMWSNIFTLAIKDLGRYTSQGSSLLVMAVLGGAVVPPVQGLLADEFGIQMSFLLPVVCYIYLFYYGWKGYEVKQKGT</sequence>
<feature type="transmembrane region" description="Helical" evidence="6">
    <location>
        <begin position="61"/>
        <end position="81"/>
    </location>
</feature>
<feature type="transmembrane region" description="Helical" evidence="6">
    <location>
        <begin position="93"/>
        <end position="115"/>
    </location>
</feature>
<dbReference type="PANTHER" id="PTHR43702">
    <property type="entry name" value="L-FUCOSE-PROTON SYMPORTER"/>
    <property type="match status" value="1"/>
</dbReference>
<keyword evidence="4 6" id="KW-1133">Transmembrane helix</keyword>
<reference evidence="7 8" key="1">
    <citation type="journal article" date="2023" name="Microbiol. Resour. Announc.">
        <title>Complete Genome Sequence of Imperialibacter roseus strain P4T.</title>
        <authorList>
            <person name="Tizabi D.R."/>
            <person name="Bachvaroff T."/>
            <person name="Hill R.T."/>
        </authorList>
    </citation>
    <scope>NUCLEOTIDE SEQUENCE [LARGE SCALE GENOMIC DNA]</scope>
    <source>
        <strain evidence="7 8">P4T</strain>
    </source>
</reference>
<keyword evidence="8" id="KW-1185">Reference proteome</keyword>
<proteinExistence type="predicted"/>
<organism evidence="7 8">
    <name type="scientific">Imperialibacter roseus</name>
    <dbReference type="NCBI Taxonomy" id="1324217"/>
    <lineage>
        <taxon>Bacteria</taxon>
        <taxon>Pseudomonadati</taxon>
        <taxon>Bacteroidota</taxon>
        <taxon>Cytophagia</taxon>
        <taxon>Cytophagales</taxon>
        <taxon>Flammeovirgaceae</taxon>
        <taxon>Imperialibacter</taxon>
    </lineage>
</organism>
<dbReference type="CDD" id="cd17394">
    <property type="entry name" value="MFS_FucP_like"/>
    <property type="match status" value="1"/>
</dbReference>
<dbReference type="PANTHER" id="PTHR43702:SF3">
    <property type="entry name" value="PROTEIN TSGA"/>
    <property type="match status" value="1"/>
</dbReference>
<feature type="transmembrane region" description="Helical" evidence="6">
    <location>
        <begin position="198"/>
        <end position="219"/>
    </location>
</feature>
<name>A0ABZ0IPF4_9BACT</name>
<feature type="transmembrane region" description="Helical" evidence="6">
    <location>
        <begin position="359"/>
        <end position="377"/>
    </location>
</feature>
<evidence type="ECO:0000256" key="4">
    <source>
        <dbReference type="ARBA" id="ARBA00022989"/>
    </source>
</evidence>
<feature type="transmembrane region" description="Helical" evidence="6">
    <location>
        <begin position="336"/>
        <end position="352"/>
    </location>
</feature>
<gene>
    <name evidence="7" type="ORF">RT717_28000</name>
</gene>
<evidence type="ECO:0000313" key="7">
    <source>
        <dbReference type="EMBL" id="WOK06917.1"/>
    </source>
</evidence>
<keyword evidence="3 6" id="KW-0812">Transmembrane</keyword>
<evidence type="ECO:0000313" key="8">
    <source>
        <dbReference type="Proteomes" id="UP001302349"/>
    </source>
</evidence>
<dbReference type="EMBL" id="CP136051">
    <property type="protein sequence ID" value="WOK06917.1"/>
    <property type="molecule type" value="Genomic_DNA"/>
</dbReference>
<dbReference type="InterPro" id="IPR011701">
    <property type="entry name" value="MFS"/>
</dbReference>
<feature type="transmembrane region" description="Helical" evidence="6">
    <location>
        <begin position="383"/>
        <end position="405"/>
    </location>
</feature>
<dbReference type="Gene3D" id="1.20.1250.20">
    <property type="entry name" value="MFS general substrate transporter like domains"/>
    <property type="match status" value="3"/>
</dbReference>
<evidence type="ECO:0000256" key="1">
    <source>
        <dbReference type="ARBA" id="ARBA00004429"/>
    </source>
</evidence>
<dbReference type="InterPro" id="IPR036259">
    <property type="entry name" value="MFS_trans_sf"/>
</dbReference>